<sequence length="136" mass="15703">MAKRGAKLKLNKNLEKQICNDIKAGVPITHAAVMHGIDASTFYAWYNKGKVAKSGKFRDFYLNVEEAKSVAIALRVRRIYKAGEVDWKSDAWWLERVDPENFGRKDKLSLKGDLRHEHKNVKELFSEELIDEIINE</sequence>
<protein>
    <submittedName>
        <fullName evidence="1">Uncharacterized protein</fullName>
    </submittedName>
</protein>
<name>A0A8S5MSM5_9CAUD</name>
<reference evidence="1" key="1">
    <citation type="journal article" date="2021" name="Proc. Natl. Acad. Sci. U.S.A.">
        <title>A Catalog of Tens of Thousands of Viruses from Human Metagenomes Reveals Hidden Associations with Chronic Diseases.</title>
        <authorList>
            <person name="Tisza M.J."/>
            <person name="Buck C.B."/>
        </authorList>
    </citation>
    <scope>NUCLEOTIDE SEQUENCE</scope>
    <source>
        <strain evidence="1">Ct8Ri8</strain>
    </source>
</reference>
<organism evidence="1">
    <name type="scientific">Siphoviridae sp. ct8Ri8</name>
    <dbReference type="NCBI Taxonomy" id="2826170"/>
    <lineage>
        <taxon>Viruses</taxon>
        <taxon>Duplodnaviria</taxon>
        <taxon>Heunggongvirae</taxon>
        <taxon>Uroviricota</taxon>
        <taxon>Caudoviricetes</taxon>
    </lineage>
</organism>
<evidence type="ECO:0000313" key="1">
    <source>
        <dbReference type="EMBL" id="DAD85333.1"/>
    </source>
</evidence>
<dbReference type="Gene3D" id="1.10.10.60">
    <property type="entry name" value="Homeodomain-like"/>
    <property type="match status" value="1"/>
</dbReference>
<accession>A0A8S5MSM5</accession>
<proteinExistence type="predicted"/>
<dbReference type="EMBL" id="BK014980">
    <property type="protein sequence ID" value="DAD85333.1"/>
    <property type="molecule type" value="Genomic_DNA"/>
</dbReference>